<sequence>MLSADSLPLDPEYAWKAISVLKLVASGLMHGGEVAFGSIHNLVSDSGKIIKPSLTTITPPSNIGIRYYDLIRDENVTKLV</sequence>
<reference evidence="1 2" key="1">
    <citation type="submission" date="2015-11" db="EMBL/GenBank/DDBJ databases">
        <title>Solirubrum puertoriconensis gen. nov. an environmental bacteria isolated in Puerto Rico.</title>
        <authorList>
            <person name="Cuebas-Irizarry M.F."/>
            <person name="Montalvo-Rodriguez R."/>
        </authorList>
    </citation>
    <scope>NUCLEOTIDE SEQUENCE [LARGE SCALE GENOMIC DNA]</scope>
    <source>
        <strain evidence="1 2">MC1A</strain>
    </source>
</reference>
<dbReference type="EMBL" id="LNAL01000005">
    <property type="protein sequence ID" value="KUG09110.1"/>
    <property type="molecule type" value="Genomic_DNA"/>
</dbReference>
<gene>
    <name evidence="1" type="ORF">ASU33_20030</name>
</gene>
<dbReference type="Proteomes" id="UP000054223">
    <property type="component" value="Unassembled WGS sequence"/>
</dbReference>
<accession>A0A9X0L5W2</accession>
<dbReference type="AlphaFoldDB" id="A0A9X0L5W2"/>
<evidence type="ECO:0000313" key="1">
    <source>
        <dbReference type="EMBL" id="KUG09110.1"/>
    </source>
</evidence>
<organism evidence="1 2">
    <name type="scientific">Solirubrum puertoriconensis</name>
    <dbReference type="NCBI Taxonomy" id="1751427"/>
    <lineage>
        <taxon>Bacteria</taxon>
        <taxon>Pseudomonadati</taxon>
        <taxon>Bacteroidota</taxon>
        <taxon>Cytophagia</taxon>
        <taxon>Cytophagales</taxon>
    </lineage>
</organism>
<keyword evidence="2" id="KW-1185">Reference proteome</keyword>
<proteinExistence type="predicted"/>
<name>A0A9X0L5W2_SOLP1</name>
<evidence type="ECO:0000313" key="2">
    <source>
        <dbReference type="Proteomes" id="UP000054223"/>
    </source>
</evidence>
<comment type="caution">
    <text evidence="1">The sequence shown here is derived from an EMBL/GenBank/DDBJ whole genome shotgun (WGS) entry which is preliminary data.</text>
</comment>
<protein>
    <submittedName>
        <fullName evidence="1">Uncharacterized protein</fullName>
    </submittedName>
</protein>